<dbReference type="GO" id="GO:0006515">
    <property type="term" value="P:protein quality control for misfolded or incompletely synthesized proteins"/>
    <property type="evidence" value="ECO:0007669"/>
    <property type="project" value="UniProtKB-UniRule"/>
</dbReference>
<dbReference type="PANTHER" id="PTHR17224:SF1">
    <property type="entry name" value="PEPTIDYL-TRNA HYDROLASE"/>
    <property type="match status" value="1"/>
</dbReference>
<sequence length="192" mass="21398">MYLVVGLGNPGSKYSLNRHNIGFMACDYWLKSLNGADYREEHKALTKRFKLNDLDVILAKPQTYMNKSGESVISLMNFYKIPKENLLVIHDDIDLPFASMKIHFNRGAGGQNGVKSISQVLGGNEYARLKLGVGRPPHPDFAVSDYVLGNFPKEEMAQMDQYLEAASDAIESFIFDGLTKASTKFNGPVKLT</sequence>
<comment type="subcellular location">
    <subcellularLocation>
        <location evidence="6">Cytoplasm</location>
    </subcellularLocation>
</comment>
<dbReference type="RefSeq" id="WP_015470509.1">
    <property type="nucleotide sequence ID" value="NC_020813.1"/>
</dbReference>
<proteinExistence type="inferred from homology"/>
<comment type="function">
    <text evidence="6">Hydrolyzes ribosome-free peptidyl-tRNAs (with 1 or more amino acids incorporated), which drop off the ribosome during protein synthesis, or as a result of ribosome stalling.</text>
</comment>
<reference evidence="7 8" key="1">
    <citation type="journal article" date="2013" name="ISME J.">
        <title>By their genes ye shall know them: genomic signatures of predatory bacteria.</title>
        <authorList>
            <person name="Pasternak Z."/>
            <person name="Pietrokovski S."/>
            <person name="Rotem O."/>
            <person name="Gophna U."/>
            <person name="Lurie-Weinberger M.N."/>
            <person name="Jurkevitch E."/>
        </authorList>
    </citation>
    <scope>NUCLEOTIDE SEQUENCE [LARGE SCALE GENOMIC DNA]</scope>
    <source>
        <strain evidence="7 8">JSS</strain>
    </source>
</reference>
<protein>
    <recommendedName>
        <fullName evidence="5 6">Peptidyl-tRNA hydrolase</fullName>
        <shortName evidence="6">Pth</shortName>
        <ecNumber evidence="1 6">3.1.1.29</ecNumber>
    </recommendedName>
</protein>
<evidence type="ECO:0000256" key="4">
    <source>
        <dbReference type="ARBA" id="ARBA00022884"/>
    </source>
</evidence>
<feature type="site" description="Stabilizes the basic form of H active site to accept a proton" evidence="6">
    <location>
        <position position="91"/>
    </location>
</feature>
<dbReference type="PANTHER" id="PTHR17224">
    <property type="entry name" value="PEPTIDYL-TRNA HYDROLASE"/>
    <property type="match status" value="1"/>
</dbReference>
<keyword evidence="4 6" id="KW-0694">RNA-binding</keyword>
<comment type="similarity">
    <text evidence="6">Belongs to the PTH family.</text>
</comment>
<dbReference type="InterPro" id="IPR036416">
    <property type="entry name" value="Pept_tRNA_hydro_sf"/>
</dbReference>
<gene>
    <name evidence="6" type="primary">pth</name>
    <name evidence="7" type="ORF">A11Q_1803</name>
</gene>
<comment type="function">
    <text evidence="6">Catalyzes the release of premature peptidyl moieties from peptidyl-tRNA molecules trapped in stalled 50S ribosomal subunits, and thus maintains levels of free tRNAs and 50S ribosomes.</text>
</comment>
<evidence type="ECO:0000313" key="8">
    <source>
        <dbReference type="Proteomes" id="UP000012040"/>
    </source>
</evidence>
<dbReference type="eggNOG" id="COG0193">
    <property type="taxonomic scope" value="Bacteria"/>
</dbReference>
<comment type="subunit">
    <text evidence="6">Monomer.</text>
</comment>
<dbReference type="EMBL" id="CP003537">
    <property type="protein sequence ID" value="AGH96019.1"/>
    <property type="molecule type" value="Genomic_DNA"/>
</dbReference>
<dbReference type="Proteomes" id="UP000012040">
    <property type="component" value="Chromosome"/>
</dbReference>
<keyword evidence="2 6" id="KW-0820">tRNA-binding</keyword>
<keyword evidence="8" id="KW-1185">Reference proteome</keyword>
<name>M4VS60_9BACT</name>
<accession>M4VS60</accession>
<dbReference type="Pfam" id="PF01195">
    <property type="entry name" value="Pept_tRNA_hydro"/>
    <property type="match status" value="1"/>
</dbReference>
<evidence type="ECO:0000256" key="1">
    <source>
        <dbReference type="ARBA" id="ARBA00013260"/>
    </source>
</evidence>
<feature type="binding site" evidence="6">
    <location>
        <position position="64"/>
    </location>
    <ligand>
        <name>tRNA</name>
        <dbReference type="ChEBI" id="CHEBI:17843"/>
    </ligand>
</feature>
<dbReference type="GO" id="GO:0004045">
    <property type="term" value="F:peptidyl-tRNA hydrolase activity"/>
    <property type="evidence" value="ECO:0007669"/>
    <property type="project" value="UniProtKB-UniRule"/>
</dbReference>
<feature type="binding site" evidence="6">
    <location>
        <position position="14"/>
    </location>
    <ligand>
        <name>tRNA</name>
        <dbReference type="ChEBI" id="CHEBI:17843"/>
    </ligand>
</feature>
<evidence type="ECO:0000313" key="7">
    <source>
        <dbReference type="EMBL" id="AGH96019.1"/>
    </source>
</evidence>
<dbReference type="AlphaFoldDB" id="M4VS60"/>
<dbReference type="HAMAP" id="MF_00083">
    <property type="entry name" value="Pept_tRNA_hydro_bact"/>
    <property type="match status" value="1"/>
</dbReference>
<dbReference type="PATRIC" id="fig|1184267.3.peg.1825"/>
<dbReference type="GO" id="GO:0000049">
    <property type="term" value="F:tRNA binding"/>
    <property type="evidence" value="ECO:0007669"/>
    <property type="project" value="UniProtKB-UniRule"/>
</dbReference>
<dbReference type="GO" id="GO:0072344">
    <property type="term" value="P:rescue of stalled ribosome"/>
    <property type="evidence" value="ECO:0007669"/>
    <property type="project" value="UniProtKB-UniRule"/>
</dbReference>
<feature type="active site" description="Proton acceptor" evidence="6">
    <location>
        <position position="19"/>
    </location>
</feature>
<dbReference type="Gene3D" id="3.40.50.1470">
    <property type="entry name" value="Peptidyl-tRNA hydrolase"/>
    <property type="match status" value="1"/>
</dbReference>
<dbReference type="HOGENOM" id="CLU_062456_4_1_7"/>
<dbReference type="FunFam" id="3.40.50.1470:FF:000001">
    <property type="entry name" value="Peptidyl-tRNA hydrolase"/>
    <property type="match status" value="1"/>
</dbReference>
<dbReference type="InterPro" id="IPR001328">
    <property type="entry name" value="Pept_tRNA_hydro"/>
</dbReference>
<dbReference type="STRING" id="1184267.A11Q_1803"/>
<dbReference type="SUPFAM" id="SSF53178">
    <property type="entry name" value="Peptidyl-tRNA hydrolase-like"/>
    <property type="match status" value="1"/>
</dbReference>
<evidence type="ECO:0000256" key="6">
    <source>
        <dbReference type="HAMAP-Rule" id="MF_00083"/>
    </source>
</evidence>
<evidence type="ECO:0000256" key="5">
    <source>
        <dbReference type="ARBA" id="ARBA00050038"/>
    </source>
</evidence>
<feature type="binding site" evidence="6">
    <location>
        <position position="112"/>
    </location>
    <ligand>
        <name>tRNA</name>
        <dbReference type="ChEBI" id="CHEBI:17843"/>
    </ligand>
</feature>
<dbReference type="NCBIfam" id="TIGR00447">
    <property type="entry name" value="pth"/>
    <property type="match status" value="1"/>
</dbReference>
<evidence type="ECO:0000256" key="2">
    <source>
        <dbReference type="ARBA" id="ARBA00022555"/>
    </source>
</evidence>
<organism evidence="7 8">
    <name type="scientific">Pseudobdellovibrio exovorus JSS</name>
    <dbReference type="NCBI Taxonomy" id="1184267"/>
    <lineage>
        <taxon>Bacteria</taxon>
        <taxon>Pseudomonadati</taxon>
        <taxon>Bdellovibrionota</taxon>
        <taxon>Bdellovibrionia</taxon>
        <taxon>Bdellovibrionales</taxon>
        <taxon>Pseudobdellovibrionaceae</taxon>
        <taxon>Pseudobdellovibrio</taxon>
    </lineage>
</organism>
<dbReference type="EC" id="3.1.1.29" evidence="1 6"/>
<dbReference type="KEGG" id="bex:A11Q_1803"/>
<dbReference type="GO" id="GO:0005737">
    <property type="term" value="C:cytoplasm"/>
    <property type="evidence" value="ECO:0007669"/>
    <property type="project" value="UniProtKB-SubCell"/>
</dbReference>
<feature type="site" description="Discriminates between blocked and unblocked aminoacyl-tRNA" evidence="6">
    <location>
        <position position="9"/>
    </location>
</feature>
<keyword evidence="6" id="KW-0963">Cytoplasm</keyword>
<feature type="binding site" evidence="6">
    <location>
        <position position="66"/>
    </location>
    <ligand>
        <name>tRNA</name>
        <dbReference type="ChEBI" id="CHEBI:17843"/>
    </ligand>
</feature>
<keyword evidence="3 6" id="KW-0378">Hydrolase</keyword>
<comment type="catalytic activity">
    <reaction evidence="6">
        <text>an N-acyl-L-alpha-aminoacyl-tRNA + H2O = an N-acyl-L-amino acid + a tRNA + H(+)</text>
        <dbReference type="Rhea" id="RHEA:54448"/>
        <dbReference type="Rhea" id="RHEA-COMP:10123"/>
        <dbReference type="Rhea" id="RHEA-COMP:13883"/>
        <dbReference type="ChEBI" id="CHEBI:15377"/>
        <dbReference type="ChEBI" id="CHEBI:15378"/>
        <dbReference type="ChEBI" id="CHEBI:59874"/>
        <dbReference type="ChEBI" id="CHEBI:78442"/>
        <dbReference type="ChEBI" id="CHEBI:138191"/>
        <dbReference type="EC" id="3.1.1.29"/>
    </reaction>
</comment>
<evidence type="ECO:0000256" key="3">
    <source>
        <dbReference type="ARBA" id="ARBA00022801"/>
    </source>
</evidence>
<dbReference type="OrthoDB" id="5291754at2"/>
<dbReference type="CDD" id="cd00462">
    <property type="entry name" value="PTH"/>
    <property type="match status" value="1"/>
</dbReference>